<dbReference type="EMBL" id="JBHRTA010000038">
    <property type="protein sequence ID" value="MFC3199268.1"/>
    <property type="molecule type" value="Genomic_DNA"/>
</dbReference>
<comment type="caution">
    <text evidence="1">The sequence shown here is derived from an EMBL/GenBank/DDBJ whole genome shotgun (WGS) entry which is preliminary data.</text>
</comment>
<reference evidence="2" key="1">
    <citation type="journal article" date="2019" name="Int. J. Syst. Evol. Microbiol.">
        <title>The Global Catalogue of Microorganisms (GCM) 10K type strain sequencing project: providing services to taxonomists for standard genome sequencing and annotation.</title>
        <authorList>
            <consortium name="The Broad Institute Genomics Platform"/>
            <consortium name="The Broad Institute Genome Sequencing Center for Infectious Disease"/>
            <person name="Wu L."/>
            <person name="Ma J."/>
        </authorList>
    </citation>
    <scope>NUCLEOTIDE SEQUENCE [LARGE SCALE GENOMIC DNA]</scope>
    <source>
        <strain evidence="2">KCTC 52416</strain>
    </source>
</reference>
<evidence type="ECO:0000313" key="1">
    <source>
        <dbReference type="EMBL" id="MFC3199268.1"/>
    </source>
</evidence>
<accession>A0ABV7JSM0</accession>
<dbReference type="Proteomes" id="UP001595526">
    <property type="component" value="Unassembled WGS sequence"/>
</dbReference>
<evidence type="ECO:0000313" key="2">
    <source>
        <dbReference type="Proteomes" id="UP001595526"/>
    </source>
</evidence>
<dbReference type="RefSeq" id="WP_379024712.1">
    <property type="nucleotide sequence ID" value="NZ_JBHRTA010000038.1"/>
</dbReference>
<organism evidence="1 2">
    <name type="scientific">Parapedobacter deserti</name>
    <dbReference type="NCBI Taxonomy" id="1912957"/>
    <lineage>
        <taxon>Bacteria</taxon>
        <taxon>Pseudomonadati</taxon>
        <taxon>Bacteroidota</taxon>
        <taxon>Sphingobacteriia</taxon>
        <taxon>Sphingobacteriales</taxon>
        <taxon>Sphingobacteriaceae</taxon>
        <taxon>Parapedobacter</taxon>
    </lineage>
</organism>
<protein>
    <submittedName>
        <fullName evidence="1">Uncharacterized protein</fullName>
    </submittedName>
</protein>
<gene>
    <name evidence="1" type="ORF">ACFOET_16720</name>
</gene>
<proteinExistence type="predicted"/>
<keyword evidence="2" id="KW-1185">Reference proteome</keyword>
<name>A0ABV7JSM0_9SPHI</name>
<sequence length="114" mass="13227">MLIFSVFTETISRILVTAAFELNQRYIVEFFCINKDRPMLHCDGQCYLAEKLRQAEEKEKNSEKESQKVSYQPAVLAERSMLTFPVGAEADDQPVELPFVLPERNIEIFRPPRS</sequence>